<comment type="caution">
    <text evidence="2">The sequence shown here is derived from an EMBL/GenBank/DDBJ whole genome shotgun (WGS) entry which is preliminary data.</text>
</comment>
<feature type="region of interest" description="Disordered" evidence="1">
    <location>
        <begin position="24"/>
        <end position="44"/>
    </location>
</feature>
<evidence type="ECO:0000256" key="1">
    <source>
        <dbReference type="SAM" id="MobiDB-lite"/>
    </source>
</evidence>
<dbReference type="AlphaFoldDB" id="A0A645H9H1"/>
<sequence>MVLPKFQAVQNAIPRVPGFHAVYGENPERGTETHDQAGAVRRSQPVVAEPGRVARIDVDQIGTDQLAHYHCFLHHDQMFLHSISVYNSV</sequence>
<evidence type="ECO:0000313" key="2">
    <source>
        <dbReference type="EMBL" id="MPN35647.1"/>
    </source>
</evidence>
<feature type="compositionally biased region" description="Basic and acidic residues" evidence="1">
    <location>
        <begin position="26"/>
        <end position="35"/>
    </location>
</feature>
<protein>
    <submittedName>
        <fullName evidence="2">Uncharacterized protein</fullName>
    </submittedName>
</protein>
<proteinExistence type="predicted"/>
<organism evidence="2">
    <name type="scientific">bioreactor metagenome</name>
    <dbReference type="NCBI Taxonomy" id="1076179"/>
    <lineage>
        <taxon>unclassified sequences</taxon>
        <taxon>metagenomes</taxon>
        <taxon>ecological metagenomes</taxon>
    </lineage>
</organism>
<dbReference type="EMBL" id="VSSQ01089371">
    <property type="protein sequence ID" value="MPN35647.1"/>
    <property type="molecule type" value="Genomic_DNA"/>
</dbReference>
<gene>
    <name evidence="2" type="ORF">SDC9_183145</name>
</gene>
<reference evidence="2" key="1">
    <citation type="submission" date="2019-08" db="EMBL/GenBank/DDBJ databases">
        <authorList>
            <person name="Kucharzyk K."/>
            <person name="Murdoch R.W."/>
            <person name="Higgins S."/>
            <person name="Loffler F."/>
        </authorList>
    </citation>
    <scope>NUCLEOTIDE SEQUENCE</scope>
</reference>
<accession>A0A645H9H1</accession>
<name>A0A645H9H1_9ZZZZ</name>